<protein>
    <submittedName>
        <fullName evidence="2">Armadillo repeat-containing kinesin-like protein 2</fullName>
    </submittedName>
</protein>
<dbReference type="AlphaFoldDB" id="A0A2G2VU53"/>
<sequence>MCLTAHFIDKDWVLHKRILNFCHITIHKGENLAECISNCLLDWKLENVFTITVDNASSNNVAVFALSKKLDMWGTNVMDGKHLYVRCMAHILNLIVQDGLKEIGPSIKKVEFILFDVRDDKKIEKVFDRFDLYDDNFNSYLSTDVWKYSKGSKNNLHSFDSSGSDSSNSGFPQSLNTNTLRNKLHMKKKSRDCGSIRGKRLVLFVLKKIWSFLRNLNLGQVMPPKSKVHSAIWEHYEVIQDNEENELMVLITYLINVLGLLSIAYWILISLVSGTDQILQKNKADTGQKAGRSSLIEDGALTWIVQNSNKMADLLNDQVYARDMISRGALWELIRISGDFSRDDIKSLARQTLTSSLTSQAECNT</sequence>
<dbReference type="InterPro" id="IPR012337">
    <property type="entry name" value="RNaseH-like_sf"/>
</dbReference>
<evidence type="ECO:0000256" key="1">
    <source>
        <dbReference type="SAM" id="Phobius"/>
    </source>
</evidence>
<proteinExistence type="predicted"/>
<dbReference type="OrthoDB" id="1745426at2759"/>
<name>A0A2G2VU53_CAPBA</name>
<evidence type="ECO:0000313" key="3">
    <source>
        <dbReference type="Proteomes" id="UP000224567"/>
    </source>
</evidence>
<dbReference type="EMBL" id="MLFT02000010">
    <property type="protein sequence ID" value="PHT36496.1"/>
    <property type="molecule type" value="Genomic_DNA"/>
</dbReference>
<comment type="caution">
    <text evidence="2">The sequence shown here is derived from an EMBL/GenBank/DDBJ whole genome shotgun (WGS) entry which is preliminary data.</text>
</comment>
<organism evidence="2 3">
    <name type="scientific">Capsicum baccatum</name>
    <name type="common">Peruvian pepper</name>
    <dbReference type="NCBI Taxonomy" id="33114"/>
    <lineage>
        <taxon>Eukaryota</taxon>
        <taxon>Viridiplantae</taxon>
        <taxon>Streptophyta</taxon>
        <taxon>Embryophyta</taxon>
        <taxon>Tracheophyta</taxon>
        <taxon>Spermatophyta</taxon>
        <taxon>Magnoliopsida</taxon>
        <taxon>eudicotyledons</taxon>
        <taxon>Gunneridae</taxon>
        <taxon>Pentapetalae</taxon>
        <taxon>asterids</taxon>
        <taxon>lamiids</taxon>
        <taxon>Solanales</taxon>
        <taxon>Solanaceae</taxon>
        <taxon>Solanoideae</taxon>
        <taxon>Capsiceae</taxon>
        <taxon>Capsicum</taxon>
    </lineage>
</organism>
<gene>
    <name evidence="2" type="ORF">CQW23_24196</name>
</gene>
<reference evidence="2 3" key="1">
    <citation type="journal article" date="2017" name="Genome Biol.">
        <title>New reference genome sequences of hot pepper reveal the massive evolution of plant disease-resistance genes by retroduplication.</title>
        <authorList>
            <person name="Kim S."/>
            <person name="Park J."/>
            <person name="Yeom S.I."/>
            <person name="Kim Y.M."/>
            <person name="Seo E."/>
            <person name="Kim K.T."/>
            <person name="Kim M.S."/>
            <person name="Lee J.M."/>
            <person name="Cheong K."/>
            <person name="Shin H.S."/>
            <person name="Kim S.B."/>
            <person name="Han K."/>
            <person name="Lee J."/>
            <person name="Park M."/>
            <person name="Lee H.A."/>
            <person name="Lee H.Y."/>
            <person name="Lee Y."/>
            <person name="Oh S."/>
            <person name="Lee J.H."/>
            <person name="Choi E."/>
            <person name="Choi E."/>
            <person name="Lee S.E."/>
            <person name="Jeon J."/>
            <person name="Kim H."/>
            <person name="Choi G."/>
            <person name="Song H."/>
            <person name="Lee J."/>
            <person name="Lee S.C."/>
            <person name="Kwon J.K."/>
            <person name="Lee H.Y."/>
            <person name="Koo N."/>
            <person name="Hong Y."/>
            <person name="Kim R.W."/>
            <person name="Kang W.H."/>
            <person name="Huh J.H."/>
            <person name="Kang B.C."/>
            <person name="Yang T.J."/>
            <person name="Lee Y.H."/>
            <person name="Bennetzen J.L."/>
            <person name="Choi D."/>
        </authorList>
    </citation>
    <scope>NUCLEOTIDE SEQUENCE [LARGE SCALE GENOMIC DNA]</scope>
    <source>
        <strain evidence="3">cv. PBC81</strain>
    </source>
</reference>
<dbReference type="SUPFAM" id="SSF53098">
    <property type="entry name" value="Ribonuclease H-like"/>
    <property type="match status" value="1"/>
</dbReference>
<dbReference type="Proteomes" id="UP000224567">
    <property type="component" value="Unassembled WGS sequence"/>
</dbReference>
<dbReference type="InterPro" id="IPR052035">
    <property type="entry name" value="ZnF_BED_domain_contain"/>
</dbReference>
<dbReference type="STRING" id="33114.A0A2G2VU53"/>
<reference evidence="3" key="2">
    <citation type="journal article" date="2017" name="J. Anim. Genet.">
        <title>Multiple reference genome sequences of hot pepper reveal the massive evolution of plant disease resistance genes by retroduplication.</title>
        <authorList>
            <person name="Kim S."/>
            <person name="Park J."/>
            <person name="Yeom S.-I."/>
            <person name="Kim Y.-M."/>
            <person name="Seo E."/>
            <person name="Kim K.-T."/>
            <person name="Kim M.-S."/>
            <person name="Lee J.M."/>
            <person name="Cheong K."/>
            <person name="Shin H.-S."/>
            <person name="Kim S.-B."/>
            <person name="Han K."/>
            <person name="Lee J."/>
            <person name="Park M."/>
            <person name="Lee H.-A."/>
            <person name="Lee H.-Y."/>
            <person name="Lee Y."/>
            <person name="Oh S."/>
            <person name="Lee J.H."/>
            <person name="Choi E."/>
            <person name="Choi E."/>
            <person name="Lee S.E."/>
            <person name="Jeon J."/>
            <person name="Kim H."/>
            <person name="Choi G."/>
            <person name="Song H."/>
            <person name="Lee J."/>
            <person name="Lee S.-C."/>
            <person name="Kwon J.-K."/>
            <person name="Lee H.-Y."/>
            <person name="Koo N."/>
            <person name="Hong Y."/>
            <person name="Kim R.W."/>
            <person name="Kang W.-H."/>
            <person name="Huh J.H."/>
            <person name="Kang B.-C."/>
            <person name="Yang T.-J."/>
            <person name="Lee Y.-H."/>
            <person name="Bennetzen J.L."/>
            <person name="Choi D."/>
        </authorList>
    </citation>
    <scope>NUCLEOTIDE SEQUENCE [LARGE SCALE GENOMIC DNA]</scope>
    <source>
        <strain evidence="3">cv. PBC81</strain>
    </source>
</reference>
<keyword evidence="1" id="KW-0472">Membrane</keyword>
<evidence type="ECO:0000313" key="2">
    <source>
        <dbReference type="EMBL" id="PHT36496.1"/>
    </source>
</evidence>
<dbReference type="PANTHER" id="PTHR46481">
    <property type="entry name" value="ZINC FINGER BED DOMAIN-CONTAINING PROTEIN 4"/>
    <property type="match status" value="1"/>
</dbReference>
<dbReference type="PANTHER" id="PTHR46481:SF7">
    <property type="entry name" value="ZINC FINGER BED DOMAIN-CONTAINING PROTEIN RICESLEEPER 2-LIKE"/>
    <property type="match status" value="1"/>
</dbReference>
<accession>A0A2G2VU53</accession>
<keyword evidence="3" id="KW-1185">Reference proteome</keyword>
<keyword evidence="1" id="KW-1133">Transmembrane helix</keyword>
<keyword evidence="1" id="KW-0812">Transmembrane</keyword>
<feature type="transmembrane region" description="Helical" evidence="1">
    <location>
        <begin position="247"/>
        <end position="272"/>
    </location>
</feature>